<evidence type="ECO:0000313" key="4">
    <source>
        <dbReference type="Proteomes" id="UP000663891"/>
    </source>
</evidence>
<evidence type="ECO:0000313" key="2">
    <source>
        <dbReference type="EMBL" id="CAF1078262.1"/>
    </source>
</evidence>
<dbReference type="InterPro" id="IPR036047">
    <property type="entry name" value="F-box-like_dom_sf"/>
</dbReference>
<dbReference type="OrthoDB" id="9978365at2759"/>
<dbReference type="Pfam" id="PF12937">
    <property type="entry name" value="F-box-like"/>
    <property type="match status" value="1"/>
</dbReference>
<sequence length="531" mass="62642">MEHLSTELNNLPDEILMIIFKKLFNTEVLYSLIDVNKRFNTIVRDPIFTNDLTLMRCLSNNRNYPLPDPILDRFCLQILPSIRHKIKWLNLESSSMKRILNVTNYPNLYGLGLYDLEIETARSLIDEFCLTSINKNQILSLIIDVTKYKHGKNLRRDTTECIFMHILNIFSNLEYLNFCPSSMWYEGLLFNNPSPTINSSTLLELHMSLASLTDCLYILDGRFNKLHTLYVDIDSISSLRLTNNNQEKLSNLKCFSLCCRMSTDHYDELIVPFLQRMSNLEKLSLNLIVCAKSKFVDGIELKQNIINHMARLKRLEFCISSSISLRNQIYLQSKQDIQDTFKDFKDDEIISYVDYFQEQYTRCHIYLYPEQLKYYGTLTNHFPGGLFTCVRTLILDDEYPFEHEFFVRLQKSFPFIKTISIENSKPQNNKLCRESQNDIQDFAIINYPYLTTLTLYGAHDDYIEEFLVDTKICLPNNLLHINIYYEQLKRVTHNFTRDATRINCTKLSSFYLNGRRYPKHAKNYFPNVSKY</sequence>
<dbReference type="EMBL" id="CAJOAY010002534">
    <property type="protein sequence ID" value="CAF3960087.1"/>
    <property type="molecule type" value="Genomic_DNA"/>
</dbReference>
<dbReference type="SUPFAM" id="SSF81383">
    <property type="entry name" value="F-box domain"/>
    <property type="match status" value="1"/>
</dbReference>
<dbReference type="Proteomes" id="UP000663891">
    <property type="component" value="Unassembled WGS sequence"/>
</dbReference>
<evidence type="ECO:0000313" key="3">
    <source>
        <dbReference type="EMBL" id="CAF3960087.1"/>
    </source>
</evidence>
<comment type="caution">
    <text evidence="2">The sequence shown here is derived from an EMBL/GenBank/DDBJ whole genome shotgun (WGS) entry which is preliminary data.</text>
</comment>
<gene>
    <name evidence="3" type="ORF">OKA104_LOCUS27482</name>
    <name evidence="2" type="ORF">VCS650_LOCUS18865</name>
</gene>
<proteinExistence type="predicted"/>
<organism evidence="2 4">
    <name type="scientific">Adineta steineri</name>
    <dbReference type="NCBI Taxonomy" id="433720"/>
    <lineage>
        <taxon>Eukaryota</taxon>
        <taxon>Metazoa</taxon>
        <taxon>Spiralia</taxon>
        <taxon>Gnathifera</taxon>
        <taxon>Rotifera</taxon>
        <taxon>Eurotatoria</taxon>
        <taxon>Bdelloidea</taxon>
        <taxon>Adinetida</taxon>
        <taxon>Adinetidae</taxon>
        <taxon>Adineta</taxon>
    </lineage>
</organism>
<dbReference type="PROSITE" id="PS50181">
    <property type="entry name" value="FBOX"/>
    <property type="match status" value="1"/>
</dbReference>
<dbReference type="InterPro" id="IPR001810">
    <property type="entry name" value="F-box_dom"/>
</dbReference>
<accession>A0A814MI46</accession>
<protein>
    <recommendedName>
        <fullName evidence="1">F-box domain-containing protein</fullName>
    </recommendedName>
</protein>
<evidence type="ECO:0000259" key="1">
    <source>
        <dbReference type="PROSITE" id="PS50181"/>
    </source>
</evidence>
<name>A0A814MI46_9BILA</name>
<reference evidence="2" key="1">
    <citation type="submission" date="2021-02" db="EMBL/GenBank/DDBJ databases">
        <authorList>
            <person name="Nowell W R."/>
        </authorList>
    </citation>
    <scope>NUCLEOTIDE SEQUENCE</scope>
</reference>
<dbReference type="AlphaFoldDB" id="A0A814MI46"/>
<feature type="domain" description="F-box" evidence="1">
    <location>
        <begin position="5"/>
        <end position="52"/>
    </location>
</feature>
<dbReference type="Proteomes" id="UP000663881">
    <property type="component" value="Unassembled WGS sequence"/>
</dbReference>
<dbReference type="EMBL" id="CAJNON010000183">
    <property type="protein sequence ID" value="CAF1078262.1"/>
    <property type="molecule type" value="Genomic_DNA"/>
</dbReference>